<organism evidence="5 6">
    <name type="scientific">Lwoffella lincolnii</name>
    <dbReference type="NCBI Taxonomy" id="90241"/>
    <lineage>
        <taxon>Bacteria</taxon>
        <taxon>Pseudomonadati</taxon>
        <taxon>Pseudomonadota</taxon>
        <taxon>Gammaproteobacteria</taxon>
        <taxon>Moraxellales</taxon>
        <taxon>Moraxellaceae</taxon>
        <taxon>Lwoffella</taxon>
    </lineage>
</organism>
<feature type="domain" description="L-asparaginase N-terminal" evidence="3">
    <location>
        <begin position="8"/>
        <end position="183"/>
    </location>
</feature>
<feature type="binding site" evidence="2">
    <location>
        <position position="59"/>
    </location>
    <ligand>
        <name>substrate</name>
    </ligand>
</feature>
<accession>A0A1T0CIP1</accession>
<dbReference type="SUPFAM" id="SSF53774">
    <property type="entry name" value="Glutaminase/Asparaginase"/>
    <property type="match status" value="1"/>
</dbReference>
<evidence type="ECO:0000313" key="6">
    <source>
        <dbReference type="Proteomes" id="UP000191094"/>
    </source>
</evidence>
<feature type="binding site" evidence="2">
    <location>
        <begin position="91"/>
        <end position="92"/>
    </location>
    <ligand>
        <name>substrate</name>
    </ligand>
</feature>
<protein>
    <recommendedName>
        <fullName evidence="7">L-asparaginase 1</fullName>
    </recommendedName>
</protein>
<dbReference type="PANTHER" id="PTHR11707">
    <property type="entry name" value="L-ASPARAGINASE"/>
    <property type="match status" value="1"/>
</dbReference>
<dbReference type="InterPro" id="IPR036152">
    <property type="entry name" value="Asp/glu_Ase-like_sf"/>
</dbReference>
<dbReference type="EMBL" id="MUYT01000004">
    <property type="protein sequence ID" value="OOS22011.1"/>
    <property type="molecule type" value="Genomic_DNA"/>
</dbReference>
<dbReference type="SFLD" id="SFLDS00057">
    <property type="entry name" value="Glutaminase/Asparaginase"/>
    <property type="match status" value="1"/>
</dbReference>
<dbReference type="InterPro" id="IPR027474">
    <property type="entry name" value="L-asparaginase_N"/>
</dbReference>
<sequence>MSSSISHIDVIYAGGTFGSFGQPLAPLSAKAFLPILHQIMPNTTDITLNMVDNSLIKDSSQFDVPDFLTFYRLILKHYAQGQRYFLLITGTDTLSYLGAFLAEAFANSDIRLVLTASMRPLLDPTRLTDYVINPQSDAKDNFHLAIGQLLKDKAGVYVAIGNDVWPAQTVQKLHSHDMLAFSGHQKVGYPASSYQDRLSQTTKTMWLEQHHQSNIGKINHNHNGQSSLLKKPCCVQVIYALPSHIDDHADEHMNIHASQLRHIITQAEKNNTPTAVILMSYGEGNFPKSHAMQTMLNLAYQAGIMVINSSQALLGGVSDNYAAGSWLADCHVISGGRLTLPAIYARLLWLLLTCDSPKRRRQRWQHTVSQV</sequence>
<dbReference type="InterPro" id="IPR040919">
    <property type="entry name" value="Asparaginase_C"/>
</dbReference>
<proteinExistence type="predicted"/>
<dbReference type="GO" id="GO:0004067">
    <property type="term" value="F:asparaginase activity"/>
    <property type="evidence" value="ECO:0007669"/>
    <property type="project" value="UniProtKB-UniRule"/>
</dbReference>
<dbReference type="SMART" id="SM00870">
    <property type="entry name" value="Asparaginase"/>
    <property type="match status" value="1"/>
</dbReference>
<dbReference type="PIRSF" id="PIRSF500176">
    <property type="entry name" value="L_ASNase"/>
    <property type="match status" value="1"/>
</dbReference>
<evidence type="ECO:0000313" key="5">
    <source>
        <dbReference type="EMBL" id="OOS22011.1"/>
    </source>
</evidence>
<evidence type="ECO:0000259" key="3">
    <source>
        <dbReference type="Pfam" id="PF00710"/>
    </source>
</evidence>
<feature type="active site" description="O-isoaspartyl threonine intermediate" evidence="1">
    <location>
        <position position="16"/>
    </location>
</feature>
<dbReference type="STRING" id="90241.B0682_03690"/>
<dbReference type="Pfam" id="PF00710">
    <property type="entry name" value="Asparaginase"/>
    <property type="match status" value="1"/>
</dbReference>
<dbReference type="InterPro" id="IPR037152">
    <property type="entry name" value="L-asparaginase_N_sf"/>
</dbReference>
<dbReference type="PROSITE" id="PS51732">
    <property type="entry name" value="ASN_GLN_ASE_3"/>
    <property type="match status" value="1"/>
</dbReference>
<dbReference type="AlphaFoldDB" id="A0A1T0CIP1"/>
<evidence type="ECO:0000259" key="4">
    <source>
        <dbReference type="Pfam" id="PF17763"/>
    </source>
</evidence>
<evidence type="ECO:0008006" key="7">
    <source>
        <dbReference type="Google" id="ProtNLM"/>
    </source>
</evidence>
<dbReference type="Proteomes" id="UP000191094">
    <property type="component" value="Unassembled WGS sequence"/>
</dbReference>
<comment type="caution">
    <text evidence="5">The sequence shown here is derived from an EMBL/GenBank/DDBJ whole genome shotgun (WGS) entry which is preliminary data.</text>
</comment>
<dbReference type="PRINTS" id="PR00139">
    <property type="entry name" value="ASNGLNASE"/>
</dbReference>
<dbReference type="Gene3D" id="3.40.50.40">
    <property type="match status" value="1"/>
</dbReference>
<dbReference type="Pfam" id="PF17763">
    <property type="entry name" value="Asparaginase_C"/>
    <property type="match status" value="1"/>
</dbReference>
<dbReference type="PIRSF" id="PIRSF001220">
    <property type="entry name" value="L-ASNase_gatD"/>
    <property type="match status" value="1"/>
</dbReference>
<keyword evidence="6" id="KW-1185">Reference proteome</keyword>
<dbReference type="PANTHER" id="PTHR11707:SF28">
    <property type="entry name" value="60 KDA LYSOPHOSPHOLIPASE"/>
    <property type="match status" value="1"/>
</dbReference>
<evidence type="ECO:0000256" key="1">
    <source>
        <dbReference type="PIRSR" id="PIRSR001220-1"/>
    </source>
</evidence>
<name>A0A1T0CIP1_9GAMM</name>
<dbReference type="Gene3D" id="3.40.50.1170">
    <property type="entry name" value="L-asparaginase, N-terminal domain"/>
    <property type="match status" value="1"/>
</dbReference>
<feature type="domain" description="Asparaginase/glutaminase C-terminal" evidence="4">
    <location>
        <begin position="261"/>
        <end position="361"/>
    </location>
</feature>
<dbReference type="OrthoDB" id="9788068at2"/>
<reference evidence="5 6" key="1">
    <citation type="submission" date="2017-02" db="EMBL/GenBank/DDBJ databases">
        <title>Draft genome sequence of Moraxella lincolnii CCUG 9405T type strain.</title>
        <authorList>
            <person name="Salva-Serra F."/>
            <person name="Engstrom-Jakobsson H."/>
            <person name="Thorell K."/>
            <person name="Jaen-Luchoro D."/>
            <person name="Gonzales-Siles L."/>
            <person name="Karlsson R."/>
            <person name="Yazdan S."/>
            <person name="Boulund F."/>
            <person name="Johnning A."/>
            <person name="Engstrand L."/>
            <person name="Kristiansson E."/>
            <person name="Moore E."/>
        </authorList>
    </citation>
    <scope>NUCLEOTIDE SEQUENCE [LARGE SCALE GENOMIC DNA]</scope>
    <source>
        <strain evidence="5 6">CCUG 9405</strain>
    </source>
</reference>
<dbReference type="InterPro" id="IPR027473">
    <property type="entry name" value="L-asparaginase_C"/>
</dbReference>
<evidence type="ECO:0000256" key="2">
    <source>
        <dbReference type="PIRSR" id="PIRSR001220-2"/>
    </source>
</evidence>
<gene>
    <name evidence="5" type="ORF">B0682_03690</name>
</gene>
<dbReference type="InterPro" id="IPR006034">
    <property type="entry name" value="Asparaginase/glutaminase-like"/>
</dbReference>